<keyword evidence="7 8" id="KW-0472">Membrane</keyword>
<evidence type="ECO:0000256" key="3">
    <source>
        <dbReference type="ARBA" id="ARBA00022475"/>
    </source>
</evidence>
<evidence type="ECO:0000313" key="9">
    <source>
        <dbReference type="EMBL" id="SDL40148.1"/>
    </source>
</evidence>
<evidence type="ECO:0000256" key="6">
    <source>
        <dbReference type="ARBA" id="ARBA00023065"/>
    </source>
</evidence>
<dbReference type="PANTHER" id="PTHR32024">
    <property type="entry name" value="TRK SYSTEM POTASSIUM UPTAKE PROTEIN TRKG-RELATED"/>
    <property type="match status" value="1"/>
</dbReference>
<dbReference type="EMBL" id="FNGF01000005">
    <property type="protein sequence ID" value="SDL40148.1"/>
    <property type="molecule type" value="Genomic_DNA"/>
</dbReference>
<organism evidence="9 10">
    <name type="scientific">Glycomyces sambucus</name>
    <dbReference type="NCBI Taxonomy" id="380244"/>
    <lineage>
        <taxon>Bacteria</taxon>
        <taxon>Bacillati</taxon>
        <taxon>Actinomycetota</taxon>
        <taxon>Actinomycetes</taxon>
        <taxon>Glycomycetales</taxon>
        <taxon>Glycomycetaceae</taxon>
        <taxon>Glycomyces</taxon>
    </lineage>
</organism>
<keyword evidence="2" id="KW-0813">Transport</keyword>
<evidence type="ECO:0000256" key="4">
    <source>
        <dbReference type="ARBA" id="ARBA00022692"/>
    </source>
</evidence>
<feature type="transmembrane region" description="Helical" evidence="8">
    <location>
        <begin position="193"/>
        <end position="213"/>
    </location>
</feature>
<dbReference type="GO" id="GO:0030001">
    <property type="term" value="P:metal ion transport"/>
    <property type="evidence" value="ECO:0007669"/>
    <property type="project" value="UniProtKB-ARBA"/>
</dbReference>
<keyword evidence="10" id="KW-1185">Reference proteome</keyword>
<accession>A0A1G9JRH0</accession>
<comment type="subcellular location">
    <subcellularLocation>
        <location evidence="1">Cell membrane</location>
        <topology evidence="1">Multi-pass membrane protein</topology>
    </subcellularLocation>
</comment>
<dbReference type="RefSeq" id="WP_091052630.1">
    <property type="nucleotide sequence ID" value="NZ_FNGF01000005.1"/>
</dbReference>
<dbReference type="GO" id="GO:0008324">
    <property type="term" value="F:monoatomic cation transmembrane transporter activity"/>
    <property type="evidence" value="ECO:0007669"/>
    <property type="project" value="InterPro"/>
</dbReference>
<dbReference type="STRING" id="380244.SAMN05216298_3824"/>
<dbReference type="Pfam" id="PF02386">
    <property type="entry name" value="TrkH"/>
    <property type="match status" value="1"/>
</dbReference>
<gene>
    <name evidence="9" type="ORF">SAMN05216298_3824</name>
</gene>
<keyword evidence="3" id="KW-1003">Cell membrane</keyword>
<keyword evidence="6" id="KW-0406">Ion transport</keyword>
<dbReference type="PANTHER" id="PTHR32024:SF1">
    <property type="entry name" value="KTR SYSTEM POTASSIUM UPTAKE PROTEIN B"/>
    <property type="match status" value="1"/>
</dbReference>
<dbReference type="GO" id="GO:0005886">
    <property type="term" value="C:plasma membrane"/>
    <property type="evidence" value="ECO:0007669"/>
    <property type="project" value="UniProtKB-SubCell"/>
</dbReference>
<name>A0A1G9JRH0_9ACTN</name>
<evidence type="ECO:0000256" key="1">
    <source>
        <dbReference type="ARBA" id="ARBA00004651"/>
    </source>
</evidence>
<feature type="transmembrane region" description="Helical" evidence="8">
    <location>
        <begin position="233"/>
        <end position="250"/>
    </location>
</feature>
<evidence type="ECO:0000313" key="10">
    <source>
        <dbReference type="Proteomes" id="UP000198662"/>
    </source>
</evidence>
<evidence type="ECO:0000256" key="5">
    <source>
        <dbReference type="ARBA" id="ARBA00022989"/>
    </source>
</evidence>
<keyword evidence="4 8" id="KW-0812">Transmembrane</keyword>
<reference evidence="10" key="1">
    <citation type="submission" date="2016-10" db="EMBL/GenBank/DDBJ databases">
        <authorList>
            <person name="Varghese N."/>
            <person name="Submissions S."/>
        </authorList>
    </citation>
    <scope>NUCLEOTIDE SEQUENCE [LARGE SCALE GENOMIC DNA]</scope>
    <source>
        <strain evidence="10">CGMCC 4.3147</strain>
    </source>
</reference>
<protein>
    <submittedName>
        <fullName evidence="9">Potassium uptake protein, TrkH family</fullName>
    </submittedName>
</protein>
<feature type="transmembrane region" description="Helical" evidence="8">
    <location>
        <begin position="76"/>
        <end position="100"/>
    </location>
</feature>
<feature type="transmembrane region" description="Helical" evidence="8">
    <location>
        <begin position="348"/>
        <end position="370"/>
    </location>
</feature>
<feature type="transmembrane region" description="Helical" evidence="8">
    <location>
        <begin position="15"/>
        <end position="33"/>
    </location>
</feature>
<dbReference type="OrthoDB" id="9810952at2"/>
<dbReference type="AlphaFoldDB" id="A0A1G9JRH0"/>
<feature type="transmembrane region" description="Helical" evidence="8">
    <location>
        <begin position="407"/>
        <end position="431"/>
    </location>
</feature>
<keyword evidence="5 8" id="KW-1133">Transmembrane helix</keyword>
<dbReference type="Proteomes" id="UP000198662">
    <property type="component" value="Unassembled WGS sequence"/>
</dbReference>
<dbReference type="InterPro" id="IPR003445">
    <property type="entry name" value="Cat_transpt"/>
</dbReference>
<feature type="transmembrane region" description="Helical" evidence="8">
    <location>
        <begin position="128"/>
        <end position="149"/>
    </location>
</feature>
<evidence type="ECO:0000256" key="8">
    <source>
        <dbReference type="SAM" id="Phobius"/>
    </source>
</evidence>
<feature type="transmembrane region" description="Helical" evidence="8">
    <location>
        <begin position="299"/>
        <end position="328"/>
    </location>
</feature>
<sequence length="448" mass="49137">MIPKVKAFFRHPGRLIPLLFMGVILGGTLLLMLPMSHLGDRRTSFADALFTSTSAVSVTGLAVLDTPVHWSWFGQFVIMLLFQIGGLGIMTSAVLMALLVTHKLGLRTKLATRMEISQALNLGDFRAILLRTIAFTFAVEAVVALALAIRFSSLDFGLGKAVWYGVFHSVSTFNNAGFALFSDSMMSYATDPWICVPIALGSILGSLGMPVIYEMTRRHWGRRQWSVHTKLTLVGSAVLILGGWAFYLAFEWSNPATFGQWPWYDRILPAFFQSSVVRASGFNSIDIGAMREDSQLASIILMFIGGGAASTAGGIKVTTFFLLLLVIWAEVRGEPDVTAFRRRIDPPVIREALAVALVYVACNAFGVFLMQRFEPGIEITAIMFEVTSAFATVGQSTGITYDLSEPSVWLLTIAMYTGRVGPVLFAASLALRTRKRLYRYPSARPLVG</sequence>
<evidence type="ECO:0000256" key="7">
    <source>
        <dbReference type="ARBA" id="ARBA00023136"/>
    </source>
</evidence>
<proteinExistence type="predicted"/>
<evidence type="ECO:0000256" key="2">
    <source>
        <dbReference type="ARBA" id="ARBA00022448"/>
    </source>
</evidence>